<evidence type="ECO:0000313" key="3">
    <source>
        <dbReference type="Proteomes" id="UP001341840"/>
    </source>
</evidence>
<feature type="region of interest" description="Disordered" evidence="1">
    <location>
        <begin position="76"/>
        <end position="96"/>
    </location>
</feature>
<name>A0ABU6S3P4_9FABA</name>
<reference evidence="2 3" key="1">
    <citation type="journal article" date="2023" name="Plants (Basel)">
        <title>Bridging the Gap: Combining Genomics and Transcriptomics Approaches to Understand Stylosanthes scabra, an Orphan Legume from the Brazilian Caatinga.</title>
        <authorList>
            <person name="Ferreira-Neto J.R.C."/>
            <person name="da Silva M.D."/>
            <person name="Binneck E."/>
            <person name="de Melo N.F."/>
            <person name="da Silva R.H."/>
            <person name="de Melo A.L.T.M."/>
            <person name="Pandolfi V."/>
            <person name="Bustamante F.O."/>
            <person name="Brasileiro-Vidal A.C."/>
            <person name="Benko-Iseppon A.M."/>
        </authorList>
    </citation>
    <scope>NUCLEOTIDE SEQUENCE [LARGE SCALE GENOMIC DNA]</scope>
    <source>
        <tissue evidence="2">Leaves</tissue>
    </source>
</reference>
<keyword evidence="3" id="KW-1185">Reference proteome</keyword>
<evidence type="ECO:0000256" key="1">
    <source>
        <dbReference type="SAM" id="MobiDB-lite"/>
    </source>
</evidence>
<protein>
    <submittedName>
        <fullName evidence="2">Uncharacterized protein</fullName>
    </submittedName>
</protein>
<feature type="compositionally biased region" description="Polar residues" evidence="1">
    <location>
        <begin position="87"/>
        <end position="96"/>
    </location>
</feature>
<organism evidence="2 3">
    <name type="scientific">Stylosanthes scabra</name>
    <dbReference type="NCBI Taxonomy" id="79078"/>
    <lineage>
        <taxon>Eukaryota</taxon>
        <taxon>Viridiplantae</taxon>
        <taxon>Streptophyta</taxon>
        <taxon>Embryophyta</taxon>
        <taxon>Tracheophyta</taxon>
        <taxon>Spermatophyta</taxon>
        <taxon>Magnoliopsida</taxon>
        <taxon>eudicotyledons</taxon>
        <taxon>Gunneridae</taxon>
        <taxon>Pentapetalae</taxon>
        <taxon>rosids</taxon>
        <taxon>fabids</taxon>
        <taxon>Fabales</taxon>
        <taxon>Fabaceae</taxon>
        <taxon>Papilionoideae</taxon>
        <taxon>50 kb inversion clade</taxon>
        <taxon>dalbergioids sensu lato</taxon>
        <taxon>Dalbergieae</taxon>
        <taxon>Pterocarpus clade</taxon>
        <taxon>Stylosanthes</taxon>
    </lineage>
</organism>
<dbReference type="EMBL" id="JASCZI010060428">
    <property type="protein sequence ID" value="MED6131051.1"/>
    <property type="molecule type" value="Genomic_DNA"/>
</dbReference>
<accession>A0ABU6S3P4</accession>
<gene>
    <name evidence="2" type="ORF">PIB30_006375</name>
</gene>
<dbReference type="Proteomes" id="UP001341840">
    <property type="component" value="Unassembled WGS sequence"/>
</dbReference>
<sequence length="167" mass="18248">MCGSGGGSLVFHRRTTRQRFSEALNHQGREDNEDAKVVISTKYQASNPSNLLPQKNSIILHPSESLYVPYTIPPTHTTKHSPLPTATGDSSVHSTSQRRPLLAPSSAPFPSVVVGCSLLPLLPHLLLARHRSLVDTLCMSLPPSPVALFSPYLSFRHRSLAISHTVR</sequence>
<proteinExistence type="predicted"/>
<evidence type="ECO:0000313" key="2">
    <source>
        <dbReference type="EMBL" id="MED6131051.1"/>
    </source>
</evidence>
<comment type="caution">
    <text evidence="2">The sequence shown here is derived from an EMBL/GenBank/DDBJ whole genome shotgun (WGS) entry which is preliminary data.</text>
</comment>